<comment type="caution">
    <text evidence="12">The sequence shown here is derived from an EMBL/GenBank/DDBJ whole genome shotgun (WGS) entry which is preliminary data.</text>
</comment>
<evidence type="ECO:0000256" key="9">
    <source>
        <dbReference type="RuleBase" id="RU367105"/>
    </source>
</evidence>
<dbReference type="AlphaFoldDB" id="A0A8J6EHY6"/>
<feature type="domain" description="RING-type" evidence="11">
    <location>
        <begin position="500"/>
        <end position="539"/>
    </location>
</feature>
<evidence type="ECO:0000256" key="5">
    <source>
        <dbReference type="ARBA" id="ARBA00022723"/>
    </source>
</evidence>
<dbReference type="InterPro" id="IPR013083">
    <property type="entry name" value="Znf_RING/FYVE/PHD"/>
</dbReference>
<dbReference type="PROSITE" id="PS00518">
    <property type="entry name" value="ZF_RING_1"/>
    <property type="match status" value="1"/>
</dbReference>
<evidence type="ECO:0000256" key="4">
    <source>
        <dbReference type="ARBA" id="ARBA00022679"/>
    </source>
</evidence>
<evidence type="ECO:0000256" key="1">
    <source>
        <dbReference type="ARBA" id="ARBA00000900"/>
    </source>
</evidence>
<dbReference type="PROSITE" id="PS50089">
    <property type="entry name" value="ZF_RING_2"/>
    <property type="match status" value="1"/>
</dbReference>
<dbReference type="SMART" id="SM00184">
    <property type="entry name" value="RING"/>
    <property type="match status" value="1"/>
</dbReference>
<dbReference type="Proteomes" id="UP000770717">
    <property type="component" value="Unassembled WGS sequence"/>
</dbReference>
<protein>
    <recommendedName>
        <fullName evidence="9">E3 ubiquitin-protein ligase</fullName>
        <ecNumber evidence="9">2.3.2.27</ecNumber>
    </recommendedName>
</protein>
<sequence length="679" mass="75307">MISPSEYLVCFKDPAARVRVLKKKEHEIESINVQVMPGEDVTSEELQRSPQTSKTPEKANLYTEDGRGNDNRDLDRPELPEGDGGSGSHPTKTNYLSSAEDRSSPFPEIFSEVSATLNADMISGEILQGIKRKFSSLQLIESEAGINVTGSYGAIEELHDFLHGKLGGGMKRSAHKEECKEEYEEDCLNLDSPLYEYIAEIYKDEVTKIESQCKVKVTEVRKSNGKTYIKLQPSGPNAFVERAKQMFINRVQDVTKDWSQKEMPISAMKAPLEVTKSYMKDHHKTLVIVDNGLLILRGPERELPLAAEALQKGEGRYLLPQRVLTISSKDMKSEVLVDARHMDILKKLKSKEIEALLQKYRVRMDEQGKDGNVIVAFRALNEAPDLAGNACHNFTDLLQSTIMSLTRKTINVNVEDGAKRLAEFSASLQKGGVDIILEPGQGSVTLIGSPILVDFVEEKLREVFKIQDPRGAAASGGDADEAMDTSRPPDRKKSTEEETCPICLDQIKNKKVLPKCKHEFCDVCLETSLKTKPVCPVCTIPYGVIIGDQPPGTMVDRTVAFSLPGFGGCGTIEIKYSIPGGMQQENHPNPGKRFSGTDRMAYLPDNQEGRDILRLLKKAFQQKLIFTVGESRTTGCKDTVTWNDIHHKTSAHGGASGFGYPDPGYLKRVREELKAKGVE</sequence>
<dbReference type="Pfam" id="PF13923">
    <property type="entry name" value="zf-C3HC4_2"/>
    <property type="match status" value="1"/>
</dbReference>
<evidence type="ECO:0000313" key="13">
    <source>
        <dbReference type="Proteomes" id="UP000770717"/>
    </source>
</evidence>
<dbReference type="OrthoDB" id="527344at2759"/>
<evidence type="ECO:0000256" key="3">
    <source>
        <dbReference type="ARBA" id="ARBA00009413"/>
    </source>
</evidence>
<dbReference type="GO" id="GO:0061630">
    <property type="term" value="F:ubiquitin protein ligase activity"/>
    <property type="evidence" value="ECO:0007669"/>
    <property type="project" value="UniProtKB-UniRule"/>
</dbReference>
<keyword evidence="7 9" id="KW-0862">Zinc</keyword>
<gene>
    <name evidence="12" type="ORF">GDO78_020876</name>
</gene>
<keyword evidence="6 8" id="KW-0863">Zinc-finger</keyword>
<dbReference type="InterPro" id="IPR039396">
    <property type="entry name" value="Deltex_C"/>
</dbReference>
<dbReference type="InterPro" id="IPR017907">
    <property type="entry name" value="Znf_RING_CS"/>
</dbReference>
<comment type="similarity">
    <text evidence="3 9">Belongs to the Deltex family.</text>
</comment>
<dbReference type="EMBL" id="WNTK01000575">
    <property type="protein sequence ID" value="KAG9469305.1"/>
    <property type="molecule type" value="Genomic_DNA"/>
</dbReference>
<feature type="region of interest" description="Disordered" evidence="10">
    <location>
        <begin position="470"/>
        <end position="497"/>
    </location>
</feature>
<evidence type="ECO:0000256" key="10">
    <source>
        <dbReference type="SAM" id="MobiDB-lite"/>
    </source>
</evidence>
<dbReference type="GO" id="GO:0007219">
    <property type="term" value="P:Notch signaling pathway"/>
    <property type="evidence" value="ECO:0007669"/>
    <property type="project" value="InterPro"/>
</dbReference>
<feature type="compositionally biased region" description="Basic and acidic residues" evidence="10">
    <location>
        <begin position="64"/>
        <end position="79"/>
    </location>
</feature>
<dbReference type="InterPro" id="IPR048409">
    <property type="entry name" value="DTX3L_KH-like"/>
</dbReference>
<accession>A0A8J6EHY6</accession>
<name>A0A8J6EHY6_ELECQ</name>
<evidence type="ECO:0000256" key="6">
    <source>
        <dbReference type="ARBA" id="ARBA00022771"/>
    </source>
</evidence>
<evidence type="ECO:0000256" key="7">
    <source>
        <dbReference type="ARBA" id="ARBA00022833"/>
    </source>
</evidence>
<dbReference type="UniPathway" id="UPA00143"/>
<evidence type="ECO:0000256" key="8">
    <source>
        <dbReference type="PROSITE-ProRule" id="PRU00175"/>
    </source>
</evidence>
<dbReference type="Gene3D" id="3.30.390.130">
    <property type="match status" value="1"/>
</dbReference>
<comment type="catalytic activity">
    <reaction evidence="1 9">
        <text>S-ubiquitinyl-[E2 ubiquitin-conjugating enzyme]-L-cysteine + [acceptor protein]-L-lysine = [E2 ubiquitin-conjugating enzyme]-L-cysteine + N(6)-ubiquitinyl-[acceptor protein]-L-lysine.</text>
        <dbReference type="EC" id="2.3.2.27"/>
    </reaction>
</comment>
<evidence type="ECO:0000313" key="12">
    <source>
        <dbReference type="EMBL" id="KAG9469305.1"/>
    </source>
</evidence>
<dbReference type="Pfam" id="PF21718">
    <property type="entry name" value="KH_DTX3L"/>
    <property type="match status" value="2"/>
</dbReference>
<comment type="pathway">
    <text evidence="2 9">Protein modification; protein ubiquitination.</text>
</comment>
<keyword evidence="13" id="KW-1185">Reference proteome</keyword>
<keyword evidence="9" id="KW-0963">Cytoplasm</keyword>
<keyword evidence="4 9" id="KW-0808">Transferase</keyword>
<dbReference type="GO" id="GO:0016567">
    <property type="term" value="P:protein ubiquitination"/>
    <property type="evidence" value="ECO:0007669"/>
    <property type="project" value="UniProtKB-UniRule"/>
</dbReference>
<dbReference type="Pfam" id="PF18102">
    <property type="entry name" value="DTC"/>
    <property type="match status" value="1"/>
</dbReference>
<dbReference type="PANTHER" id="PTHR12622">
    <property type="entry name" value="DELTEX-RELATED"/>
    <property type="match status" value="1"/>
</dbReference>
<dbReference type="InterPro" id="IPR001841">
    <property type="entry name" value="Znf_RING"/>
</dbReference>
<proteinExistence type="inferred from homology"/>
<dbReference type="CDD" id="cd09633">
    <property type="entry name" value="Deltex_C"/>
    <property type="match status" value="1"/>
</dbReference>
<dbReference type="InterPro" id="IPR039398">
    <property type="entry name" value="Deltex_fam"/>
</dbReference>
<feature type="compositionally biased region" description="Basic and acidic residues" evidence="10">
    <location>
        <begin position="487"/>
        <end position="496"/>
    </location>
</feature>
<evidence type="ECO:0000256" key="2">
    <source>
        <dbReference type="ARBA" id="ARBA00004906"/>
    </source>
</evidence>
<organism evidence="12 13">
    <name type="scientific">Eleutherodactylus coqui</name>
    <name type="common">Puerto Rican coqui</name>
    <dbReference type="NCBI Taxonomy" id="57060"/>
    <lineage>
        <taxon>Eukaryota</taxon>
        <taxon>Metazoa</taxon>
        <taxon>Chordata</taxon>
        <taxon>Craniata</taxon>
        <taxon>Vertebrata</taxon>
        <taxon>Euteleostomi</taxon>
        <taxon>Amphibia</taxon>
        <taxon>Batrachia</taxon>
        <taxon>Anura</taxon>
        <taxon>Neobatrachia</taxon>
        <taxon>Hyloidea</taxon>
        <taxon>Eleutherodactylidae</taxon>
        <taxon>Eleutherodactylinae</taxon>
        <taxon>Eleutherodactylus</taxon>
        <taxon>Eleutherodactylus</taxon>
    </lineage>
</organism>
<dbReference type="EC" id="2.3.2.27" evidence="9"/>
<reference evidence="12" key="1">
    <citation type="thesis" date="2020" institute="ProQuest LLC" country="789 East Eisenhower Parkway, Ann Arbor, MI, USA">
        <title>Comparative Genomics and Chromosome Evolution.</title>
        <authorList>
            <person name="Mudd A.B."/>
        </authorList>
    </citation>
    <scope>NUCLEOTIDE SEQUENCE</scope>
    <source>
        <strain evidence="12">HN-11 Male</strain>
        <tissue evidence="12">Kidney and liver</tissue>
    </source>
</reference>
<feature type="compositionally biased region" description="Polar residues" evidence="10">
    <location>
        <begin position="88"/>
        <end position="97"/>
    </location>
</feature>
<evidence type="ECO:0000259" key="11">
    <source>
        <dbReference type="PROSITE" id="PS50089"/>
    </source>
</evidence>
<dbReference type="Gene3D" id="3.30.40.10">
    <property type="entry name" value="Zinc/RING finger domain, C3HC4 (zinc finger)"/>
    <property type="match status" value="1"/>
</dbReference>
<dbReference type="GO" id="GO:0008270">
    <property type="term" value="F:zinc ion binding"/>
    <property type="evidence" value="ECO:0007669"/>
    <property type="project" value="UniProtKB-KW"/>
</dbReference>
<feature type="region of interest" description="Disordered" evidence="10">
    <location>
        <begin position="33"/>
        <end position="104"/>
    </location>
</feature>
<dbReference type="SUPFAM" id="SSF57850">
    <property type="entry name" value="RING/U-box"/>
    <property type="match status" value="1"/>
</dbReference>
<dbReference type="GO" id="GO:0005737">
    <property type="term" value="C:cytoplasm"/>
    <property type="evidence" value="ECO:0007669"/>
    <property type="project" value="UniProtKB-SubCell"/>
</dbReference>
<comment type="subcellular location">
    <subcellularLocation>
        <location evidence="9">Cytoplasm</location>
    </subcellularLocation>
</comment>
<dbReference type="InterPro" id="IPR039399">
    <property type="entry name" value="Deltex_C_sf"/>
</dbReference>
<keyword evidence="5 9" id="KW-0479">Metal-binding</keyword>